<keyword evidence="3" id="KW-1185">Reference proteome</keyword>
<dbReference type="Proteomes" id="UP000077317">
    <property type="component" value="Chromosome"/>
</dbReference>
<evidence type="ECO:0000313" key="3">
    <source>
        <dbReference type="Proteomes" id="UP000077317"/>
    </source>
</evidence>
<reference evidence="2 3" key="1">
    <citation type="journal article" date="2016" name="Int. J. Syst. Evol. Microbiol.">
        <title>Streptococcuspantholopis sp. nov., isolated from faeces of the Tibetan antelope (Pantholops hodgsonii).</title>
        <authorList>
            <person name="Bai X."/>
            <person name="Xiong Y."/>
            <person name="Lu S."/>
            <person name="Jin D."/>
            <person name="Lai X."/>
            <person name="Yang J."/>
            <person name="Niu L."/>
            <person name="Hu S."/>
            <person name="Meng X."/>
            <person name="Pu J."/>
            <person name="Ye C."/>
            <person name="Xu J."/>
        </authorList>
    </citation>
    <scope>NUCLEOTIDE SEQUENCE [LARGE SCALE GENOMIC DNA]</scope>
    <source>
        <strain evidence="2 3">TA 26</strain>
    </source>
</reference>
<feature type="region of interest" description="Disordered" evidence="1">
    <location>
        <begin position="1"/>
        <end position="63"/>
    </location>
</feature>
<proteinExistence type="predicted"/>
<evidence type="ECO:0000313" key="2">
    <source>
        <dbReference type="EMBL" id="AND79286.1"/>
    </source>
</evidence>
<gene>
    <name evidence="2" type="ORF">A0O21_04215</name>
</gene>
<name>A0A172Q749_9STRE</name>
<organism evidence="2 3">
    <name type="scientific">Streptococcus pantholopis</name>
    <dbReference type="NCBI Taxonomy" id="1811193"/>
    <lineage>
        <taxon>Bacteria</taxon>
        <taxon>Bacillati</taxon>
        <taxon>Bacillota</taxon>
        <taxon>Bacilli</taxon>
        <taxon>Lactobacillales</taxon>
        <taxon>Streptococcaceae</taxon>
        <taxon>Streptococcus</taxon>
    </lineage>
</organism>
<accession>A0A172Q749</accession>
<sequence>MFSSNKIQSPLRTQKENRGLTDESPDSKSRHLFPAAFSPCSNNKIQSPLKKQSKNDGKPEIYDFVGAPLPRRLERCGRLLRRQSFQTFTADGKPEIYDFAGAPLPERLGSGTEAQTIKFVVPPPQSLVVILKL</sequence>
<dbReference type="EMBL" id="CP014699">
    <property type="protein sequence ID" value="AND79286.1"/>
    <property type="molecule type" value="Genomic_DNA"/>
</dbReference>
<protein>
    <submittedName>
        <fullName evidence="2">Uncharacterized protein</fullName>
    </submittedName>
</protein>
<dbReference type="KEGG" id="spat:A0O21_04215"/>
<feature type="compositionally biased region" description="Polar residues" evidence="1">
    <location>
        <begin position="39"/>
        <end position="50"/>
    </location>
</feature>
<feature type="compositionally biased region" description="Basic and acidic residues" evidence="1">
    <location>
        <begin position="13"/>
        <end position="29"/>
    </location>
</feature>
<dbReference type="AlphaFoldDB" id="A0A172Q749"/>
<evidence type="ECO:0000256" key="1">
    <source>
        <dbReference type="SAM" id="MobiDB-lite"/>
    </source>
</evidence>
<reference evidence="3" key="2">
    <citation type="submission" date="2016-03" db="EMBL/GenBank/DDBJ databases">
        <title>Streptococcus antelopensis sp. nov., isolated from the feces of the Tibetan antelope (Pantholops hodgsonii) in Hoh Xil National Nature Reserve, Qinghai, China.</title>
        <authorList>
            <person name="Bai X."/>
        </authorList>
    </citation>
    <scope>NUCLEOTIDE SEQUENCE [LARGE SCALE GENOMIC DNA]</scope>
    <source>
        <strain evidence="3">TA 26</strain>
    </source>
</reference>
<feature type="compositionally biased region" description="Polar residues" evidence="1">
    <location>
        <begin position="1"/>
        <end position="12"/>
    </location>
</feature>